<dbReference type="RefSeq" id="WP_179743394.1">
    <property type="nucleotide sequence ID" value="NZ_JACCAS010000001.1"/>
</dbReference>
<proteinExistence type="inferred from homology"/>
<feature type="transmembrane region" description="Helical" evidence="6">
    <location>
        <begin position="100"/>
        <end position="124"/>
    </location>
</feature>
<feature type="transmembrane region" description="Helical" evidence="6">
    <location>
        <begin position="33"/>
        <end position="51"/>
    </location>
</feature>
<dbReference type="InterPro" id="IPR051401">
    <property type="entry name" value="GtrA_CellWall_Glycosyl"/>
</dbReference>
<comment type="caution">
    <text evidence="8">The sequence shown here is derived from an EMBL/GenBank/DDBJ whole genome shotgun (WGS) entry which is preliminary data.</text>
</comment>
<dbReference type="EMBL" id="JACCAS010000001">
    <property type="protein sequence ID" value="NYH22304.1"/>
    <property type="molecule type" value="Genomic_DNA"/>
</dbReference>
<keyword evidence="3 6" id="KW-0812">Transmembrane</keyword>
<feature type="domain" description="GtrA/DPMS transmembrane" evidence="7">
    <location>
        <begin position="7"/>
        <end position="125"/>
    </location>
</feature>
<evidence type="ECO:0000256" key="5">
    <source>
        <dbReference type="ARBA" id="ARBA00023136"/>
    </source>
</evidence>
<organism evidence="8 9">
    <name type="scientific">Paraburkholderia bryophila</name>
    <dbReference type="NCBI Taxonomy" id="420952"/>
    <lineage>
        <taxon>Bacteria</taxon>
        <taxon>Pseudomonadati</taxon>
        <taxon>Pseudomonadota</taxon>
        <taxon>Betaproteobacteria</taxon>
        <taxon>Burkholderiales</taxon>
        <taxon>Burkholderiaceae</taxon>
        <taxon>Paraburkholderia</taxon>
    </lineage>
</organism>
<evidence type="ECO:0000256" key="2">
    <source>
        <dbReference type="ARBA" id="ARBA00009399"/>
    </source>
</evidence>
<feature type="transmembrane region" description="Helical" evidence="6">
    <location>
        <begin position="72"/>
        <end position="94"/>
    </location>
</feature>
<feature type="transmembrane region" description="Helical" evidence="6">
    <location>
        <begin position="7"/>
        <end position="27"/>
    </location>
</feature>
<dbReference type="GO" id="GO:0000271">
    <property type="term" value="P:polysaccharide biosynthetic process"/>
    <property type="evidence" value="ECO:0007669"/>
    <property type="project" value="InterPro"/>
</dbReference>
<dbReference type="InterPro" id="IPR007267">
    <property type="entry name" value="GtrA_DPMS_TM"/>
</dbReference>
<protein>
    <submittedName>
        <fullName evidence="8">Putative flippase GtrA</fullName>
    </submittedName>
</protein>
<keyword evidence="9" id="KW-1185">Reference proteome</keyword>
<keyword evidence="5 6" id="KW-0472">Membrane</keyword>
<dbReference type="Pfam" id="PF04138">
    <property type="entry name" value="GtrA_DPMS_TM"/>
    <property type="match status" value="1"/>
</dbReference>
<evidence type="ECO:0000256" key="1">
    <source>
        <dbReference type="ARBA" id="ARBA00004141"/>
    </source>
</evidence>
<dbReference type="Proteomes" id="UP000540929">
    <property type="component" value="Unassembled WGS sequence"/>
</dbReference>
<evidence type="ECO:0000256" key="6">
    <source>
        <dbReference type="SAM" id="Phobius"/>
    </source>
</evidence>
<dbReference type="AlphaFoldDB" id="A0A7Y9WJY4"/>
<evidence type="ECO:0000313" key="8">
    <source>
        <dbReference type="EMBL" id="NYH22304.1"/>
    </source>
</evidence>
<sequence>MKREFVRFAMAGAIGFVVDAGVLYGMLALGAGYFVGRCFSFVAAVWVTWQINRRYTFAVGRNKSWWTEWWQYLFAMMGGGAVNYAAYAAMVVLLPKGGLLPVYAVAVGSIAGMAINFLGARLWVFKKRS</sequence>
<gene>
    <name evidence="8" type="ORF">GGD40_001783</name>
</gene>
<evidence type="ECO:0000256" key="4">
    <source>
        <dbReference type="ARBA" id="ARBA00022989"/>
    </source>
</evidence>
<comment type="similarity">
    <text evidence="2">Belongs to the GtrA family.</text>
</comment>
<evidence type="ECO:0000313" key="9">
    <source>
        <dbReference type="Proteomes" id="UP000540929"/>
    </source>
</evidence>
<evidence type="ECO:0000256" key="3">
    <source>
        <dbReference type="ARBA" id="ARBA00022692"/>
    </source>
</evidence>
<reference evidence="8 9" key="1">
    <citation type="submission" date="2020-07" db="EMBL/GenBank/DDBJ databases">
        <title>Exploring microbial biodiversity for novel pathways involved in the catabolism of aromatic compounds derived from lignin.</title>
        <authorList>
            <person name="Elkins J."/>
        </authorList>
    </citation>
    <scope>NUCLEOTIDE SEQUENCE [LARGE SCALE GENOMIC DNA]</scope>
    <source>
        <strain evidence="8 9">H2C3C</strain>
    </source>
</reference>
<evidence type="ECO:0000259" key="7">
    <source>
        <dbReference type="Pfam" id="PF04138"/>
    </source>
</evidence>
<keyword evidence="4 6" id="KW-1133">Transmembrane helix</keyword>
<dbReference type="PANTHER" id="PTHR38459:SF1">
    <property type="entry name" value="PROPHAGE BACTOPRENOL-LINKED GLUCOSE TRANSLOCASE HOMOLOG"/>
    <property type="match status" value="1"/>
</dbReference>
<comment type="subcellular location">
    <subcellularLocation>
        <location evidence="1">Membrane</location>
        <topology evidence="1">Multi-pass membrane protein</topology>
    </subcellularLocation>
</comment>
<accession>A0A7Y9WJY4</accession>
<dbReference type="GO" id="GO:0005886">
    <property type="term" value="C:plasma membrane"/>
    <property type="evidence" value="ECO:0007669"/>
    <property type="project" value="TreeGrafter"/>
</dbReference>
<dbReference type="PANTHER" id="PTHR38459">
    <property type="entry name" value="PROPHAGE BACTOPRENOL-LINKED GLUCOSE TRANSLOCASE HOMOLOG"/>
    <property type="match status" value="1"/>
</dbReference>
<name>A0A7Y9WJY4_9BURK</name>